<gene>
    <name evidence="2" type="ORF">AHMF7605_15120</name>
</gene>
<dbReference type="OrthoDB" id="794776at2"/>
<reference evidence="2 3" key="1">
    <citation type="submission" date="2018-03" db="EMBL/GenBank/DDBJ databases">
        <title>Adhaeribacter sp. HMF7605 Genome sequencing and assembly.</title>
        <authorList>
            <person name="Kang H."/>
            <person name="Kang J."/>
            <person name="Cha I."/>
            <person name="Kim H."/>
            <person name="Joh K."/>
        </authorList>
    </citation>
    <scope>NUCLEOTIDE SEQUENCE [LARGE SCALE GENOMIC DNA]</scope>
    <source>
        <strain evidence="2 3">HMF7605</strain>
    </source>
</reference>
<dbReference type="EMBL" id="PYFT01000001">
    <property type="protein sequence ID" value="PSR54741.1"/>
    <property type="molecule type" value="Genomic_DNA"/>
</dbReference>
<evidence type="ECO:0000313" key="3">
    <source>
        <dbReference type="Proteomes" id="UP000240357"/>
    </source>
</evidence>
<evidence type="ECO:0000313" key="2">
    <source>
        <dbReference type="EMBL" id="PSR54741.1"/>
    </source>
</evidence>
<sequence length="137" mass="15779">MTDITIKKRMIITTVICVTYLLLTIFYHHIDKHLTGPVFIILTLLIPTTFVAIVVYTISGIIKVFNNRQNLTLRLCLPTVILLVTLTYTIFSPYRLDSEILESKVAIRACYEGTQNQAYIKFRKDKSFELNWTGVFG</sequence>
<proteinExistence type="predicted"/>
<name>A0A2T2YGU9_9BACT</name>
<accession>A0A2T2YGU9</accession>
<dbReference type="RefSeq" id="WP_106930691.1">
    <property type="nucleotide sequence ID" value="NZ_PYFT01000001.1"/>
</dbReference>
<keyword evidence="1" id="KW-1133">Transmembrane helix</keyword>
<comment type="caution">
    <text evidence="2">The sequence shown here is derived from an EMBL/GenBank/DDBJ whole genome shotgun (WGS) entry which is preliminary data.</text>
</comment>
<organism evidence="2 3">
    <name type="scientific">Adhaeribacter arboris</name>
    <dbReference type="NCBI Taxonomy" id="2072846"/>
    <lineage>
        <taxon>Bacteria</taxon>
        <taxon>Pseudomonadati</taxon>
        <taxon>Bacteroidota</taxon>
        <taxon>Cytophagia</taxon>
        <taxon>Cytophagales</taxon>
        <taxon>Hymenobacteraceae</taxon>
        <taxon>Adhaeribacter</taxon>
    </lineage>
</organism>
<keyword evidence="3" id="KW-1185">Reference proteome</keyword>
<evidence type="ECO:0000256" key="1">
    <source>
        <dbReference type="SAM" id="Phobius"/>
    </source>
</evidence>
<protein>
    <submittedName>
        <fullName evidence="2">Uncharacterized protein</fullName>
    </submittedName>
</protein>
<feature type="transmembrane region" description="Helical" evidence="1">
    <location>
        <begin position="71"/>
        <end position="91"/>
    </location>
</feature>
<dbReference type="Proteomes" id="UP000240357">
    <property type="component" value="Unassembled WGS sequence"/>
</dbReference>
<dbReference type="AlphaFoldDB" id="A0A2T2YGU9"/>
<keyword evidence="1" id="KW-0812">Transmembrane</keyword>
<feature type="transmembrane region" description="Helical" evidence="1">
    <location>
        <begin position="12"/>
        <end position="30"/>
    </location>
</feature>
<keyword evidence="1" id="KW-0472">Membrane</keyword>
<feature type="transmembrane region" description="Helical" evidence="1">
    <location>
        <begin position="36"/>
        <end position="59"/>
    </location>
</feature>